<organism evidence="1">
    <name type="scientific">bioreactor metagenome</name>
    <dbReference type="NCBI Taxonomy" id="1076179"/>
    <lineage>
        <taxon>unclassified sequences</taxon>
        <taxon>metagenomes</taxon>
        <taxon>ecological metagenomes</taxon>
    </lineage>
</organism>
<dbReference type="AlphaFoldDB" id="A0A645E534"/>
<comment type="caution">
    <text evidence="1">The sequence shown here is derived from an EMBL/GenBank/DDBJ whole genome shotgun (WGS) entry which is preliminary data.</text>
</comment>
<evidence type="ECO:0000313" key="1">
    <source>
        <dbReference type="EMBL" id="MPM96857.1"/>
    </source>
</evidence>
<proteinExistence type="predicted"/>
<reference evidence="1" key="1">
    <citation type="submission" date="2019-08" db="EMBL/GenBank/DDBJ databases">
        <authorList>
            <person name="Kucharzyk K."/>
            <person name="Murdoch R.W."/>
            <person name="Higgins S."/>
            <person name="Loffler F."/>
        </authorList>
    </citation>
    <scope>NUCLEOTIDE SEQUENCE</scope>
</reference>
<sequence length="152" mass="15455">MLHDDAAAVFGCVPEGVPDFTDAAQVQMNALALVAVKGFDDHRQTNLTGRHLGGQLGVDHLSIGNGNLMLAEQVLGELLVAGNVRRDAGGSVGKGSLRQAAVASVAQSDEAPVSNAGYGNAPALGLVHNGLGAGSQLRLSGYTLEITEMPAD</sequence>
<dbReference type="EMBL" id="VSSQ01043194">
    <property type="protein sequence ID" value="MPM96857.1"/>
    <property type="molecule type" value="Genomic_DNA"/>
</dbReference>
<accession>A0A645E534</accession>
<gene>
    <name evidence="1" type="ORF">SDC9_144022</name>
</gene>
<protein>
    <submittedName>
        <fullName evidence="1">Uncharacterized protein</fullName>
    </submittedName>
</protein>
<name>A0A645E534_9ZZZZ</name>